<organism evidence="3 4">
    <name type="scientific">Pedococcus cremeus</name>
    <dbReference type="NCBI Taxonomy" id="587636"/>
    <lineage>
        <taxon>Bacteria</taxon>
        <taxon>Bacillati</taxon>
        <taxon>Actinomycetota</taxon>
        <taxon>Actinomycetes</taxon>
        <taxon>Micrococcales</taxon>
        <taxon>Intrasporangiaceae</taxon>
        <taxon>Pedococcus</taxon>
    </lineage>
</organism>
<protein>
    <submittedName>
        <fullName evidence="3">Hemerythrin HHE cation binding domain-containing protein</fullName>
    </submittedName>
</protein>
<dbReference type="RefSeq" id="WP_091757163.1">
    <property type="nucleotide sequence ID" value="NZ_FOHB01000002.1"/>
</dbReference>
<dbReference type="OrthoDB" id="3381279at2"/>
<dbReference type="InterPro" id="IPR012312">
    <property type="entry name" value="Hemerythrin-like"/>
</dbReference>
<dbReference type="Gene3D" id="1.20.120.520">
    <property type="entry name" value="nmb1532 protein domain like"/>
    <property type="match status" value="1"/>
</dbReference>
<accession>A0A1H9TRK4</accession>
<keyword evidence="4" id="KW-1185">Reference proteome</keyword>
<evidence type="ECO:0000256" key="1">
    <source>
        <dbReference type="SAM" id="MobiDB-lite"/>
    </source>
</evidence>
<reference evidence="4" key="1">
    <citation type="submission" date="2016-10" db="EMBL/GenBank/DDBJ databases">
        <authorList>
            <person name="Varghese N."/>
            <person name="Submissions S."/>
        </authorList>
    </citation>
    <scope>NUCLEOTIDE SEQUENCE [LARGE SCALE GENOMIC DNA]</scope>
    <source>
        <strain evidence="4">CGMCC 1.6963</strain>
    </source>
</reference>
<proteinExistence type="predicted"/>
<dbReference type="STRING" id="587636.SAMN05216199_1722"/>
<dbReference type="Pfam" id="PF01814">
    <property type="entry name" value="Hemerythrin"/>
    <property type="match status" value="1"/>
</dbReference>
<evidence type="ECO:0000259" key="2">
    <source>
        <dbReference type="Pfam" id="PF01814"/>
    </source>
</evidence>
<gene>
    <name evidence="3" type="ORF">SAMN05216199_1722</name>
</gene>
<sequence>MCEYCGCQQIASIGELTREHDAVVAEVAEVRAFLRDHDVEGAAKTSRRIAEILGPHTEVEEGGLFPLMSEEFPDHIEALEREHRVIEAVLAEAAEGIPADPTWPTRLLAVLDTLRDHILKEQDGVFPASLSVIDTQGWEQVEAARARAGTAIHDHPHDQHDHPHDPEHEEHA</sequence>
<evidence type="ECO:0000313" key="3">
    <source>
        <dbReference type="EMBL" id="SER99658.1"/>
    </source>
</evidence>
<dbReference type="AlphaFoldDB" id="A0A1H9TRK4"/>
<dbReference type="Proteomes" id="UP000199019">
    <property type="component" value="Unassembled WGS sequence"/>
</dbReference>
<name>A0A1H9TRK4_9MICO</name>
<dbReference type="EMBL" id="FOHB01000002">
    <property type="protein sequence ID" value="SER99658.1"/>
    <property type="molecule type" value="Genomic_DNA"/>
</dbReference>
<evidence type="ECO:0000313" key="4">
    <source>
        <dbReference type="Proteomes" id="UP000199019"/>
    </source>
</evidence>
<feature type="region of interest" description="Disordered" evidence="1">
    <location>
        <begin position="153"/>
        <end position="172"/>
    </location>
</feature>
<feature type="domain" description="Hemerythrin-like" evidence="2">
    <location>
        <begin position="13"/>
        <end position="128"/>
    </location>
</feature>